<evidence type="ECO:0000313" key="18">
    <source>
        <dbReference type="Proteomes" id="UP000676336"/>
    </source>
</evidence>
<comment type="caution">
    <text evidence="17">The sequence shown here is derived from an EMBL/GenBank/DDBJ whole genome shotgun (WGS) entry which is preliminary data.</text>
</comment>
<keyword evidence="6" id="KW-0479">Metal-binding</keyword>
<evidence type="ECO:0000256" key="3">
    <source>
        <dbReference type="ARBA" id="ARBA00022448"/>
    </source>
</evidence>
<dbReference type="GO" id="GO:0005886">
    <property type="term" value="C:plasma membrane"/>
    <property type="evidence" value="ECO:0007669"/>
    <property type="project" value="TreeGrafter"/>
</dbReference>
<dbReference type="Pfam" id="PF00690">
    <property type="entry name" value="Cation_ATPase_N"/>
    <property type="match status" value="1"/>
</dbReference>
<keyword evidence="7" id="KW-0547">Nucleotide-binding</keyword>
<keyword evidence="4" id="KW-0109">Calcium transport</keyword>
<dbReference type="InterPro" id="IPR023298">
    <property type="entry name" value="ATPase_P-typ_TM_dom_sf"/>
</dbReference>
<dbReference type="GO" id="GO:0046872">
    <property type="term" value="F:metal ion binding"/>
    <property type="evidence" value="ECO:0007669"/>
    <property type="project" value="UniProtKB-KW"/>
</dbReference>
<evidence type="ECO:0000256" key="2">
    <source>
        <dbReference type="ARBA" id="ARBA00012790"/>
    </source>
</evidence>
<evidence type="ECO:0000256" key="1">
    <source>
        <dbReference type="ARBA" id="ARBA00004127"/>
    </source>
</evidence>
<dbReference type="FunFam" id="1.20.1110.10:FF:000002">
    <property type="entry name" value="Calcium-transporting ATPase"/>
    <property type="match status" value="1"/>
</dbReference>
<keyword evidence="10" id="KW-0460">Magnesium</keyword>
<dbReference type="SMART" id="SM00831">
    <property type="entry name" value="Cation_ATPase_N"/>
    <property type="match status" value="1"/>
</dbReference>
<keyword evidence="8" id="KW-0106">Calcium</keyword>
<keyword evidence="13" id="KW-0406">Ion transport</keyword>
<reference evidence="17" key="1">
    <citation type="submission" date="2021-02" db="EMBL/GenBank/DDBJ databases">
        <authorList>
            <person name="Nowell W R."/>
        </authorList>
    </citation>
    <scope>NUCLEOTIDE SEQUENCE</scope>
</reference>
<evidence type="ECO:0000256" key="9">
    <source>
        <dbReference type="ARBA" id="ARBA00022840"/>
    </source>
</evidence>
<dbReference type="PANTHER" id="PTHR24093">
    <property type="entry name" value="CATION TRANSPORTING ATPASE"/>
    <property type="match status" value="1"/>
</dbReference>
<keyword evidence="5 15" id="KW-0812">Transmembrane</keyword>
<keyword evidence="14 15" id="KW-0472">Membrane</keyword>
<evidence type="ECO:0000256" key="12">
    <source>
        <dbReference type="ARBA" id="ARBA00022989"/>
    </source>
</evidence>
<evidence type="ECO:0000256" key="14">
    <source>
        <dbReference type="ARBA" id="ARBA00023136"/>
    </source>
</evidence>
<sequence>MQTRGHEGVKELNETYGGLSGLAQKLKTHLIHGLSGKDADLSIRLAAFGRNEIPPKPPKTFLRLMMDALQDVTLVILIICACISFALSFYHPGGDTFEAEVKPKEANVEWIEGAAIIIAVIVVVLVTAFNDWTKERQFRGLQSKIELDQKFNVIRENSVRQIPIKDIVVGDIC</sequence>
<evidence type="ECO:0000256" key="8">
    <source>
        <dbReference type="ARBA" id="ARBA00022837"/>
    </source>
</evidence>
<feature type="domain" description="Cation-transporting P-type ATPase N-terminal" evidence="16">
    <location>
        <begin position="15"/>
        <end position="89"/>
    </location>
</feature>
<evidence type="ECO:0000256" key="15">
    <source>
        <dbReference type="SAM" id="Phobius"/>
    </source>
</evidence>
<feature type="non-terminal residue" evidence="17">
    <location>
        <position position="1"/>
    </location>
</feature>
<gene>
    <name evidence="17" type="ORF">SMN809_LOCUS80262</name>
</gene>
<feature type="transmembrane region" description="Helical" evidence="15">
    <location>
        <begin position="110"/>
        <end position="129"/>
    </location>
</feature>
<evidence type="ECO:0000256" key="11">
    <source>
        <dbReference type="ARBA" id="ARBA00022967"/>
    </source>
</evidence>
<evidence type="ECO:0000259" key="16">
    <source>
        <dbReference type="SMART" id="SM00831"/>
    </source>
</evidence>
<dbReference type="GO" id="GO:0051480">
    <property type="term" value="P:regulation of cytosolic calcium ion concentration"/>
    <property type="evidence" value="ECO:0007669"/>
    <property type="project" value="TreeGrafter"/>
</dbReference>
<organism evidence="17 18">
    <name type="scientific">Rotaria magnacalcarata</name>
    <dbReference type="NCBI Taxonomy" id="392030"/>
    <lineage>
        <taxon>Eukaryota</taxon>
        <taxon>Metazoa</taxon>
        <taxon>Spiralia</taxon>
        <taxon>Gnathifera</taxon>
        <taxon>Rotifera</taxon>
        <taxon>Eurotatoria</taxon>
        <taxon>Bdelloidea</taxon>
        <taxon>Philodinida</taxon>
        <taxon>Philodinidae</taxon>
        <taxon>Rotaria</taxon>
    </lineage>
</organism>
<dbReference type="GO" id="GO:0005524">
    <property type="term" value="F:ATP binding"/>
    <property type="evidence" value="ECO:0007669"/>
    <property type="project" value="UniProtKB-KW"/>
</dbReference>
<dbReference type="EC" id="7.2.2.10" evidence="2"/>
<dbReference type="EMBL" id="CAJOBI010344811">
    <property type="protein sequence ID" value="CAF5216962.1"/>
    <property type="molecule type" value="Genomic_DNA"/>
</dbReference>
<dbReference type="Proteomes" id="UP000676336">
    <property type="component" value="Unassembled WGS sequence"/>
</dbReference>
<keyword evidence="9" id="KW-0067">ATP-binding</keyword>
<evidence type="ECO:0000256" key="10">
    <source>
        <dbReference type="ARBA" id="ARBA00022842"/>
    </source>
</evidence>
<evidence type="ECO:0000256" key="5">
    <source>
        <dbReference type="ARBA" id="ARBA00022692"/>
    </source>
</evidence>
<evidence type="ECO:0000256" key="13">
    <source>
        <dbReference type="ARBA" id="ARBA00023065"/>
    </source>
</evidence>
<dbReference type="Gene3D" id="2.70.150.10">
    <property type="entry name" value="Calcium-transporting ATPase, cytoplasmic transduction domain A"/>
    <property type="match status" value="1"/>
</dbReference>
<evidence type="ECO:0000313" key="17">
    <source>
        <dbReference type="EMBL" id="CAF5216962.1"/>
    </source>
</evidence>
<evidence type="ECO:0000256" key="6">
    <source>
        <dbReference type="ARBA" id="ARBA00022723"/>
    </source>
</evidence>
<dbReference type="InterPro" id="IPR004014">
    <property type="entry name" value="ATPase_P-typ_cation-transptr_N"/>
</dbReference>
<name>A0A8S3JI31_9BILA</name>
<comment type="subcellular location">
    <subcellularLocation>
        <location evidence="1">Endomembrane system</location>
        <topology evidence="1">Multi-pass membrane protein</topology>
    </subcellularLocation>
</comment>
<dbReference type="AlphaFoldDB" id="A0A8S3JI31"/>
<feature type="transmembrane region" description="Helical" evidence="15">
    <location>
        <begin position="72"/>
        <end position="90"/>
    </location>
</feature>
<proteinExistence type="predicted"/>
<dbReference type="PANTHER" id="PTHR24093:SF369">
    <property type="entry name" value="CALCIUM-TRANSPORTING ATPASE"/>
    <property type="match status" value="1"/>
</dbReference>
<protein>
    <recommendedName>
        <fullName evidence="2">P-type Ca(2+) transporter</fullName>
        <ecNumber evidence="2">7.2.2.10</ecNumber>
    </recommendedName>
</protein>
<evidence type="ECO:0000256" key="4">
    <source>
        <dbReference type="ARBA" id="ARBA00022568"/>
    </source>
</evidence>
<evidence type="ECO:0000256" key="7">
    <source>
        <dbReference type="ARBA" id="ARBA00022741"/>
    </source>
</evidence>
<keyword evidence="12 15" id="KW-1133">Transmembrane helix</keyword>
<dbReference type="GO" id="GO:0005388">
    <property type="term" value="F:P-type calcium transporter activity"/>
    <property type="evidence" value="ECO:0007669"/>
    <property type="project" value="UniProtKB-EC"/>
</dbReference>
<dbReference type="SUPFAM" id="SSF81665">
    <property type="entry name" value="Calcium ATPase, transmembrane domain M"/>
    <property type="match status" value="1"/>
</dbReference>
<keyword evidence="11" id="KW-1278">Translocase</keyword>
<dbReference type="GO" id="GO:0012505">
    <property type="term" value="C:endomembrane system"/>
    <property type="evidence" value="ECO:0007669"/>
    <property type="project" value="UniProtKB-SubCell"/>
</dbReference>
<dbReference type="Gene3D" id="1.20.1110.10">
    <property type="entry name" value="Calcium-transporting ATPase, transmembrane domain"/>
    <property type="match status" value="1"/>
</dbReference>
<accession>A0A8S3JI31</accession>
<keyword evidence="3" id="KW-0813">Transport</keyword>